<feature type="compositionally biased region" description="Low complexity" evidence="7">
    <location>
        <begin position="547"/>
        <end position="565"/>
    </location>
</feature>
<dbReference type="PANTHER" id="PTHR30462">
    <property type="entry name" value="INTERMEMBRANE TRANSPORT PROTEIN PQIB-RELATED"/>
    <property type="match status" value="1"/>
</dbReference>
<reference evidence="11" key="1">
    <citation type="journal article" date="2019" name="Int. J. Syst. Evol. Microbiol.">
        <title>The Global Catalogue of Microorganisms (GCM) 10K type strain sequencing project: providing services to taxonomists for standard genome sequencing and annotation.</title>
        <authorList>
            <consortium name="The Broad Institute Genomics Platform"/>
            <consortium name="The Broad Institute Genome Sequencing Center for Infectious Disease"/>
            <person name="Wu L."/>
            <person name="Ma J."/>
        </authorList>
    </citation>
    <scope>NUCLEOTIDE SEQUENCE [LARGE SCALE GENOMIC DNA]</scope>
    <source>
        <strain evidence="11">JCM 17130</strain>
    </source>
</reference>
<sequence>MTEDNPIGRDPSAGDELPQPVVRRHRVNASLIWLIPVLAALVGLSLVVSNWLQAGPQITISFQSAEGLDAGKTPVKYKNVVIGRVKTIHLSADRNRVLVTVALEKSAEGFATQDTRFWVVRPRIGLGGVSGIDTLLSGAFIGADVGDSKAPREEFNGLEVPPAVNHDAPGRSFILHSDDLGSLDIGSPVYYRRIQVGRVASYELDKDGKGVTLHIFVDGPNDKFVTRSARFWNASGVDVSIGANGLKLNTQSLATVLAGGVAFQDPSGPHDSTPAAEDAGYTLFNDQATAMAPPDGEPRYIRMRFEQSVRGLAVDAPVEFLGINIGRVVSVRLDYDEQRQRFPVLVGALVYPQRLGVAYDKLAAMARARGQTGDLAQLMGGLIDHGLRAQARTGNLLTGQLYVALDFMPHAPKVAFDPAAKPLTIPTVAGSFDKLQEQMAGIVDKLGKVPFDSIGRNLDQTLAGLDATLKQVNGETLPAFKDTLQGVQKTMGTANEALAGDSPLQQNLGATMEQVQRMARSLRVLTDYLGGHPEALLRGRRPDAKLPAAAPATTSPTTSPKRSQP</sequence>
<evidence type="ECO:0000256" key="5">
    <source>
        <dbReference type="ARBA" id="ARBA00022989"/>
    </source>
</evidence>
<keyword evidence="5 8" id="KW-1133">Transmembrane helix</keyword>
<evidence type="ECO:0000256" key="2">
    <source>
        <dbReference type="ARBA" id="ARBA00022475"/>
    </source>
</evidence>
<evidence type="ECO:0000256" key="4">
    <source>
        <dbReference type="ARBA" id="ARBA00022692"/>
    </source>
</evidence>
<keyword evidence="4 8" id="KW-0812">Transmembrane</keyword>
<dbReference type="RefSeq" id="WP_377302152.1">
    <property type="nucleotide sequence ID" value="NZ_JBHSMK010000002.1"/>
</dbReference>
<keyword evidence="3" id="KW-0997">Cell inner membrane</keyword>
<accession>A0ABW0JHW2</accession>
<evidence type="ECO:0000259" key="9">
    <source>
        <dbReference type="Pfam" id="PF02470"/>
    </source>
</evidence>
<feature type="domain" description="Mce/MlaD" evidence="9">
    <location>
        <begin position="299"/>
        <end position="406"/>
    </location>
</feature>
<dbReference type="Pfam" id="PF02470">
    <property type="entry name" value="MlaD"/>
    <property type="match status" value="3"/>
</dbReference>
<dbReference type="Proteomes" id="UP001596013">
    <property type="component" value="Unassembled WGS sequence"/>
</dbReference>
<feature type="transmembrane region" description="Helical" evidence="8">
    <location>
        <begin position="31"/>
        <end position="52"/>
    </location>
</feature>
<feature type="compositionally biased region" description="Basic and acidic residues" evidence="7">
    <location>
        <begin position="535"/>
        <end position="544"/>
    </location>
</feature>
<keyword evidence="2" id="KW-1003">Cell membrane</keyword>
<evidence type="ECO:0000256" key="7">
    <source>
        <dbReference type="SAM" id="MobiDB-lite"/>
    </source>
</evidence>
<dbReference type="PANTHER" id="PTHR30462:SF0">
    <property type="entry name" value="INTERMEMBRANE TRANSPORT PROTEIN YEBT"/>
    <property type="match status" value="1"/>
</dbReference>
<evidence type="ECO:0000313" key="10">
    <source>
        <dbReference type="EMBL" id="MFC5435652.1"/>
    </source>
</evidence>
<gene>
    <name evidence="10" type="ORF">ACFPME_03735</name>
</gene>
<evidence type="ECO:0000256" key="3">
    <source>
        <dbReference type="ARBA" id="ARBA00022519"/>
    </source>
</evidence>
<feature type="domain" description="Mce/MlaD" evidence="9">
    <location>
        <begin position="55"/>
        <end position="133"/>
    </location>
</feature>
<keyword evidence="6 8" id="KW-0472">Membrane</keyword>
<feature type="domain" description="Mce/MlaD" evidence="9">
    <location>
        <begin position="170"/>
        <end position="243"/>
    </location>
</feature>
<name>A0ABW0JHW2_9GAMM</name>
<protein>
    <submittedName>
        <fullName evidence="10">Intermembrane transport protein PqiB</fullName>
    </submittedName>
</protein>
<dbReference type="InterPro" id="IPR003399">
    <property type="entry name" value="Mce/MlaD"/>
</dbReference>
<feature type="region of interest" description="Disordered" evidence="7">
    <location>
        <begin position="533"/>
        <end position="565"/>
    </location>
</feature>
<evidence type="ECO:0000256" key="1">
    <source>
        <dbReference type="ARBA" id="ARBA00004533"/>
    </source>
</evidence>
<keyword evidence="11" id="KW-1185">Reference proteome</keyword>
<proteinExistence type="predicted"/>
<comment type="caution">
    <text evidence="10">The sequence shown here is derived from an EMBL/GenBank/DDBJ whole genome shotgun (WGS) entry which is preliminary data.</text>
</comment>
<evidence type="ECO:0000256" key="8">
    <source>
        <dbReference type="SAM" id="Phobius"/>
    </source>
</evidence>
<dbReference type="InterPro" id="IPR051800">
    <property type="entry name" value="PqiA-PqiB_transport"/>
</dbReference>
<evidence type="ECO:0000256" key="6">
    <source>
        <dbReference type="ARBA" id="ARBA00023136"/>
    </source>
</evidence>
<organism evidence="10 11">
    <name type="scientific">Rhodanobacter umsongensis</name>
    <dbReference type="NCBI Taxonomy" id="633153"/>
    <lineage>
        <taxon>Bacteria</taxon>
        <taxon>Pseudomonadati</taxon>
        <taxon>Pseudomonadota</taxon>
        <taxon>Gammaproteobacteria</taxon>
        <taxon>Lysobacterales</taxon>
        <taxon>Rhodanobacteraceae</taxon>
        <taxon>Rhodanobacter</taxon>
    </lineage>
</organism>
<evidence type="ECO:0000313" key="11">
    <source>
        <dbReference type="Proteomes" id="UP001596013"/>
    </source>
</evidence>
<comment type="subcellular location">
    <subcellularLocation>
        <location evidence="1">Cell inner membrane</location>
    </subcellularLocation>
</comment>
<dbReference type="EMBL" id="JBHSMK010000002">
    <property type="protein sequence ID" value="MFC5435652.1"/>
    <property type="molecule type" value="Genomic_DNA"/>
</dbReference>